<evidence type="ECO:0000256" key="2">
    <source>
        <dbReference type="ARBA" id="ARBA00023239"/>
    </source>
</evidence>
<evidence type="ECO:0000313" key="4">
    <source>
        <dbReference type="EMBL" id="CAH1639847.1"/>
    </source>
</evidence>
<protein>
    <recommendedName>
        <fullName evidence="1">gamma-glutamylcyclotransferase</fullName>
        <ecNumber evidence="1">4.3.2.9</ecNumber>
    </recommendedName>
</protein>
<dbReference type="InterPro" id="IPR013024">
    <property type="entry name" value="GGCT-like"/>
</dbReference>
<dbReference type="SUPFAM" id="SSF110857">
    <property type="entry name" value="Gamma-glutamyl cyclotransferase-like"/>
    <property type="match status" value="1"/>
</dbReference>
<evidence type="ECO:0000313" key="5">
    <source>
        <dbReference type="Proteomes" id="UP001153321"/>
    </source>
</evidence>
<dbReference type="Gene3D" id="3.10.490.10">
    <property type="entry name" value="Gamma-glutamyl cyclotransferase-like"/>
    <property type="match status" value="1"/>
</dbReference>
<dbReference type="EC" id="4.3.2.9" evidence="1"/>
<feature type="binding site" evidence="3">
    <location>
        <position position="141"/>
    </location>
    <ligand>
        <name>substrate</name>
    </ligand>
</feature>
<keyword evidence="5" id="KW-1185">Reference proteome</keyword>
<dbReference type="GO" id="GO:0003839">
    <property type="term" value="F:gamma-glutamylcyclotransferase activity"/>
    <property type="evidence" value="ECO:0007669"/>
    <property type="project" value="UniProtKB-EC"/>
</dbReference>
<evidence type="ECO:0000256" key="3">
    <source>
        <dbReference type="PIRSR" id="PIRSR617939-2"/>
    </source>
</evidence>
<accession>A0A9P0N347</accession>
<dbReference type="AlphaFoldDB" id="A0A9P0N347"/>
<proteinExistence type="predicted"/>
<dbReference type="PANTHER" id="PTHR12935:SF0">
    <property type="entry name" value="GAMMA-GLUTAMYLCYCLOTRANSFERASE"/>
    <property type="match status" value="1"/>
</dbReference>
<evidence type="ECO:0000256" key="1">
    <source>
        <dbReference type="ARBA" id="ARBA00012346"/>
    </source>
</evidence>
<dbReference type="InterPro" id="IPR036568">
    <property type="entry name" value="GGCT-like_sf"/>
</dbReference>
<keyword evidence="2" id="KW-0456">Lyase</keyword>
<dbReference type="PANTHER" id="PTHR12935">
    <property type="entry name" value="GAMMA-GLUTAMYLCYCLOTRANSFERASE"/>
    <property type="match status" value="1"/>
</dbReference>
<reference evidence="4" key="1">
    <citation type="submission" date="2022-02" db="EMBL/GenBank/DDBJ databases">
        <authorList>
            <person name="King R."/>
        </authorList>
    </citation>
    <scope>NUCLEOTIDE SEQUENCE</scope>
</reference>
<dbReference type="InterPro" id="IPR017939">
    <property type="entry name" value="G-Glutamylcylcotransferase"/>
</dbReference>
<sequence length="238" mass="27906">MMKSEILKPDTFLYFAYGDNMVKFRMKMFNPSAEFVSIARVDNYRLDFNKYVKFWGGPVATLVPTANAHVWGVIWRLHRDDLESLDHQNGIEAATYFVRYIEVLTPYMGTFKCRTYLQTIYPLPRGNRDPIPTERWPSWAYKEFLIIGARQHGLPQYYIRFLRKFKDNGDEGCIRSDCLLVRYGTNQPCLCRVPGRIPRKPLKLDLKAVRGTKLPTHPIRSVDVVETEQKRSKKKLSF</sequence>
<dbReference type="Proteomes" id="UP001153321">
    <property type="component" value="Chromosome 2"/>
</dbReference>
<gene>
    <name evidence="4" type="ORF">SPLIT_LOCUS5203</name>
</gene>
<dbReference type="EMBL" id="LR824533">
    <property type="protein sequence ID" value="CAH1639847.1"/>
    <property type="molecule type" value="Genomic_DNA"/>
</dbReference>
<dbReference type="CDD" id="cd06661">
    <property type="entry name" value="GGCT_like"/>
    <property type="match status" value="1"/>
</dbReference>
<organism evidence="4 5">
    <name type="scientific">Spodoptera littoralis</name>
    <name type="common">Egyptian cotton leafworm</name>
    <dbReference type="NCBI Taxonomy" id="7109"/>
    <lineage>
        <taxon>Eukaryota</taxon>
        <taxon>Metazoa</taxon>
        <taxon>Ecdysozoa</taxon>
        <taxon>Arthropoda</taxon>
        <taxon>Hexapoda</taxon>
        <taxon>Insecta</taxon>
        <taxon>Pterygota</taxon>
        <taxon>Neoptera</taxon>
        <taxon>Endopterygota</taxon>
        <taxon>Lepidoptera</taxon>
        <taxon>Glossata</taxon>
        <taxon>Ditrysia</taxon>
        <taxon>Noctuoidea</taxon>
        <taxon>Noctuidae</taxon>
        <taxon>Amphipyrinae</taxon>
        <taxon>Spodoptera</taxon>
    </lineage>
</organism>
<dbReference type="Pfam" id="PF13772">
    <property type="entry name" value="AIG2_2"/>
    <property type="match status" value="1"/>
</dbReference>
<name>A0A9P0N347_SPOLI</name>